<dbReference type="InterPro" id="IPR052709">
    <property type="entry name" value="Transposase-MT_Hybrid"/>
</dbReference>
<name>A0ABQ8SHP6_PERAM</name>
<proteinExistence type="predicted"/>
<protein>
    <submittedName>
        <fullName evidence="1">Uncharacterized protein</fullName>
    </submittedName>
</protein>
<dbReference type="PANTHER" id="PTHR46060">
    <property type="entry name" value="MARINER MOS1 TRANSPOSASE-LIKE PROTEIN"/>
    <property type="match status" value="1"/>
</dbReference>
<keyword evidence="2" id="KW-1185">Reference proteome</keyword>
<gene>
    <name evidence="1" type="ORF">ANN_15817</name>
</gene>
<reference evidence="1 2" key="1">
    <citation type="journal article" date="2022" name="Allergy">
        <title>Genome assembly and annotation of Periplaneta americana reveal a comprehensive cockroach allergen profile.</title>
        <authorList>
            <person name="Wang L."/>
            <person name="Xiong Q."/>
            <person name="Saelim N."/>
            <person name="Wang L."/>
            <person name="Nong W."/>
            <person name="Wan A.T."/>
            <person name="Shi M."/>
            <person name="Liu X."/>
            <person name="Cao Q."/>
            <person name="Hui J.H.L."/>
            <person name="Sookrung N."/>
            <person name="Leung T.F."/>
            <person name="Tungtrongchitr A."/>
            <person name="Tsui S.K.W."/>
        </authorList>
    </citation>
    <scope>NUCLEOTIDE SEQUENCE [LARGE SCALE GENOMIC DNA]</scope>
    <source>
        <strain evidence="1">PWHHKU_190912</strain>
    </source>
</reference>
<dbReference type="PANTHER" id="PTHR46060:SF1">
    <property type="entry name" value="MARINER MOS1 TRANSPOSASE-LIKE PROTEIN"/>
    <property type="match status" value="1"/>
</dbReference>
<evidence type="ECO:0000313" key="1">
    <source>
        <dbReference type="EMBL" id="KAJ4433508.1"/>
    </source>
</evidence>
<dbReference type="Proteomes" id="UP001148838">
    <property type="component" value="Unassembled WGS sequence"/>
</dbReference>
<dbReference type="EMBL" id="JAJSOF020000027">
    <property type="protein sequence ID" value="KAJ4433508.1"/>
    <property type="molecule type" value="Genomic_DNA"/>
</dbReference>
<accession>A0ABQ8SHP6</accession>
<comment type="caution">
    <text evidence="1">The sequence shown here is derived from an EMBL/GenBank/DDBJ whole genome shotgun (WGS) entry which is preliminary data.</text>
</comment>
<organism evidence="1 2">
    <name type="scientific">Periplaneta americana</name>
    <name type="common">American cockroach</name>
    <name type="synonym">Blatta americana</name>
    <dbReference type="NCBI Taxonomy" id="6978"/>
    <lineage>
        <taxon>Eukaryota</taxon>
        <taxon>Metazoa</taxon>
        <taxon>Ecdysozoa</taxon>
        <taxon>Arthropoda</taxon>
        <taxon>Hexapoda</taxon>
        <taxon>Insecta</taxon>
        <taxon>Pterygota</taxon>
        <taxon>Neoptera</taxon>
        <taxon>Polyneoptera</taxon>
        <taxon>Dictyoptera</taxon>
        <taxon>Blattodea</taxon>
        <taxon>Blattoidea</taxon>
        <taxon>Blattidae</taxon>
        <taxon>Blattinae</taxon>
        <taxon>Periplaneta</taxon>
    </lineage>
</organism>
<sequence>MNVVDKPRSGRPATAMTECNKDRIDVLVREDHRITISELCDAVSIGKPDLIAIIMELGLESELLDRYANEGDIFLSRIIIGDETWVHHY</sequence>
<evidence type="ECO:0000313" key="2">
    <source>
        <dbReference type="Proteomes" id="UP001148838"/>
    </source>
</evidence>